<evidence type="ECO:0000256" key="1">
    <source>
        <dbReference type="ARBA" id="ARBA00022737"/>
    </source>
</evidence>
<dbReference type="PANTHER" id="PTHR31425">
    <property type="entry name" value="PHOSPHORIBOSYLANTHRANILATE TRANSFERASE ISOFORM 1"/>
    <property type="match status" value="1"/>
</dbReference>
<feature type="region of interest" description="Disordered" evidence="2">
    <location>
        <begin position="45"/>
        <end position="79"/>
    </location>
</feature>
<dbReference type="Pfam" id="PF08372">
    <property type="entry name" value="PRT_C"/>
    <property type="match status" value="1"/>
</dbReference>
<dbReference type="InterPro" id="IPR013583">
    <property type="entry name" value="MCTP_C"/>
</dbReference>
<feature type="transmembrane region" description="Helical" evidence="3">
    <location>
        <begin position="1335"/>
        <end position="1355"/>
    </location>
</feature>
<feature type="compositionally biased region" description="Acidic residues" evidence="2">
    <location>
        <begin position="835"/>
        <end position="870"/>
    </location>
</feature>
<evidence type="ECO:0000259" key="4">
    <source>
        <dbReference type="Pfam" id="PF08372"/>
    </source>
</evidence>
<feature type="region of interest" description="Disordered" evidence="2">
    <location>
        <begin position="200"/>
        <end position="234"/>
    </location>
</feature>
<evidence type="ECO:0000256" key="3">
    <source>
        <dbReference type="SAM" id="Phobius"/>
    </source>
</evidence>
<feature type="region of interest" description="Disordered" evidence="2">
    <location>
        <begin position="368"/>
        <end position="405"/>
    </location>
</feature>
<reference evidence="5" key="1">
    <citation type="submission" date="2021-01" db="EMBL/GenBank/DDBJ databases">
        <authorList>
            <person name="Corre E."/>
            <person name="Pelletier E."/>
            <person name="Niang G."/>
            <person name="Scheremetjew M."/>
            <person name="Finn R."/>
            <person name="Kale V."/>
            <person name="Holt S."/>
            <person name="Cochrane G."/>
            <person name="Meng A."/>
            <person name="Brown T."/>
            <person name="Cohen L."/>
        </authorList>
    </citation>
    <scope>NUCLEOTIDE SEQUENCE</scope>
    <source>
        <strain evidence="5">RCC2336</strain>
    </source>
</reference>
<accession>A0A7S2YVY0</accession>
<feature type="domain" description="Multiple C2" evidence="4">
    <location>
        <begin position="1393"/>
        <end position="1493"/>
    </location>
</feature>
<feature type="compositionally biased region" description="Acidic residues" evidence="2">
    <location>
        <begin position="1018"/>
        <end position="1030"/>
    </location>
</feature>
<evidence type="ECO:0000256" key="2">
    <source>
        <dbReference type="SAM" id="MobiDB-lite"/>
    </source>
</evidence>
<evidence type="ECO:0000313" key="5">
    <source>
        <dbReference type="EMBL" id="CAE0008894.1"/>
    </source>
</evidence>
<organism evidence="5">
    <name type="scientific">Pycnococcus provasolii</name>
    <dbReference type="NCBI Taxonomy" id="41880"/>
    <lineage>
        <taxon>Eukaryota</taxon>
        <taxon>Viridiplantae</taxon>
        <taxon>Chlorophyta</taxon>
        <taxon>Pseudoscourfieldiophyceae</taxon>
        <taxon>Pseudoscourfieldiales</taxon>
        <taxon>Pycnococcaceae</taxon>
        <taxon>Pycnococcus</taxon>
    </lineage>
</organism>
<keyword evidence="3" id="KW-0812">Transmembrane</keyword>
<keyword evidence="3" id="KW-1133">Transmembrane helix</keyword>
<feature type="transmembrane region" description="Helical" evidence="3">
    <location>
        <begin position="1434"/>
        <end position="1463"/>
    </location>
</feature>
<keyword evidence="3" id="KW-0472">Membrane</keyword>
<proteinExistence type="predicted"/>
<feature type="compositionally biased region" description="Polar residues" evidence="2">
    <location>
        <begin position="871"/>
        <end position="884"/>
    </location>
</feature>
<keyword evidence="1" id="KW-0677">Repeat</keyword>
<gene>
    <name evidence="5" type="ORF">PPRO1316_LOCUS766</name>
</gene>
<sequence length="1493" mass="163858">MSSTSSSSSSIALEIVSCRHLRVPADTYLAAYELVHASVRIIKHSNNDESNNNNNHSDFANERTTRRVPRNPTKGGTGTNKLICNPQFAVYKKETFAIAKHNNTFQWTDCCSDHGHDQEGEGCDAVEISVWGTSAPEISSDVNNATTTAERWRKLVNSVLHKTRAARKPRFLGRVRLLLDPLLEERLEVLPSIFEDNTNIRGNAVSDDDDSNDNSCNRITDETPKSTATSTSPWSGGADNELIWIDLQRSSRKDVISGSVGIRIHIKEKNHDELPSGMPSLRLSTCRSVGSSVGNGGGHTERRLFHDRHLVVLMERASIRVTVEDGKHYPRIMERVMGQYARLLSAALGDENSMRLYGFARLGETRARTQARHTQRKQDANVTTIPEEKAVESSPQVPSQQQPNTTRGILDSVAMATEATKNRLRDLLAMQQPKSNRDITTHVFGCAWDEAFVLEAGAKSHAGSLSLALFDASETAAAASNSATLANRRQVRGGRTNLNLQEFEEGAEEAAGGGARMGRRPPPQHHCLGHVHIPLSWLDVNPNTRFQRSLFTGDEAFEYLCEAASVEEAREQILREKIDRCSRWIKLDTSAAGLNAAFAAFGRKPPKIATWVKVSAFFCTKQDAMQAAKLRARNGFASPVAACVAVEEPLRILRICLWGAELNNTNKKSCEKEDTEDASGVVSNGIGSATDGDGDGWGIELLRRANARQDAEDFVAPKPTTATSEMVLPDPFCVLTLKDVPSGPLGFGVACGARSMEFGAGELCEDECMDRRLHGNIIRTAGLCPRVPRTHVAPRTYNPRWNSSMAMLVPTAETLVGAVELQVLDAKRKKKKMLEDDDVEEDAEVEDAEDDDDDEDIGNDELYDEDDEDILSSTSGTPRSSGNVSNLWGSCKSCVGVFDSMKKRQRLLHKSSASRLATVNLPLKTIPSLQHGGSSVTYRWVDSTDGRHRVRLAAYWEEPSIPNNDDGMSVLGMGTLEVMKVQLIEPSLASCRRPVFVVASLGEHWLQTHDANAREEQQQEDAEDAEEEEGGDRSSYLSQFFVKIEELASNLPLPKYASPLAASVAAYVGRRIRPAIGPKTHRRMARDRRRQRQKNTEEVASYLFRGVPGGWSWKVTDPADAVYASVFERRSHRAPLLLGRVCVRVSSLGRNGANLLKLPLTVEAESGRRVVVGHLHLSVGIRWDVSAHRVLGTYLRAPTGVFGHAPIGLGERPACLAAPGLSWTERVVLRRLRMSALAATLVRSARAVHVDHLKGQSGMILPECVCAAMGGDTSFSVRAIKAHIHRLVHALTGGMLALVAMMPELDIAAIVGWQNSWVSSCICLGWMLFVFHARHVVGIVLCVGALIAGVGLAHARPLSWVACKEVGPEEVQTSSRVGFAATLRAADVARRQLRHRKRELLLVLLAAQHAMHDSAVWAERIRALVCFADRRASTLFFCVLVLAGAVIVAVPLRWLALFVGLFIMRPPSLRAYGVTPPPLNLLLRLPSLEDAIL</sequence>
<dbReference type="PANTHER" id="PTHR31425:SF50">
    <property type="entry name" value="FT-INTERACTING PROTEIN 3-RELATED"/>
    <property type="match status" value="1"/>
</dbReference>
<protein>
    <recommendedName>
        <fullName evidence="4">Multiple C2 domain-containing protein</fullName>
    </recommendedName>
</protein>
<feature type="region of interest" description="Disordered" evidence="2">
    <location>
        <begin position="668"/>
        <end position="689"/>
    </location>
</feature>
<dbReference type="EMBL" id="HBHV01001136">
    <property type="protein sequence ID" value="CAE0008894.1"/>
    <property type="molecule type" value="Transcribed_RNA"/>
</dbReference>
<feature type="compositionally biased region" description="Polar residues" evidence="2">
    <location>
        <begin position="225"/>
        <end position="234"/>
    </location>
</feature>
<name>A0A7S2YVY0_9CHLO</name>
<feature type="region of interest" description="Disordered" evidence="2">
    <location>
        <begin position="830"/>
        <end position="884"/>
    </location>
</feature>
<dbReference type="InterPro" id="IPR047259">
    <property type="entry name" value="QUIRKY-like"/>
</dbReference>
<feature type="compositionally biased region" description="Low complexity" evidence="2">
    <location>
        <begin position="393"/>
        <end position="403"/>
    </location>
</feature>
<feature type="region of interest" description="Disordered" evidence="2">
    <location>
        <begin position="1012"/>
        <end position="1033"/>
    </location>
</feature>
<feature type="compositionally biased region" description="Low complexity" evidence="2">
    <location>
        <begin position="48"/>
        <end position="58"/>
    </location>
</feature>